<feature type="domain" description="Disease resistance protein Roq1-like winged-helix" evidence="3">
    <location>
        <begin position="127"/>
        <end position="185"/>
    </location>
</feature>
<dbReference type="EnsemblPlants" id="QL04p036637:mrna">
    <property type="protein sequence ID" value="QL04p036637:mrna"/>
    <property type="gene ID" value="QL04p036637"/>
</dbReference>
<feature type="compositionally biased region" description="Polar residues" evidence="2">
    <location>
        <begin position="802"/>
        <end position="817"/>
    </location>
</feature>
<organism evidence="4 5">
    <name type="scientific">Quercus lobata</name>
    <name type="common">Valley oak</name>
    <dbReference type="NCBI Taxonomy" id="97700"/>
    <lineage>
        <taxon>Eukaryota</taxon>
        <taxon>Viridiplantae</taxon>
        <taxon>Streptophyta</taxon>
        <taxon>Embryophyta</taxon>
        <taxon>Tracheophyta</taxon>
        <taxon>Spermatophyta</taxon>
        <taxon>Magnoliopsida</taxon>
        <taxon>eudicotyledons</taxon>
        <taxon>Gunneridae</taxon>
        <taxon>Pentapetalae</taxon>
        <taxon>rosids</taxon>
        <taxon>fabids</taxon>
        <taxon>Fagales</taxon>
        <taxon>Fagaceae</taxon>
        <taxon>Quercus</taxon>
    </lineage>
</organism>
<dbReference type="AlphaFoldDB" id="A0A7N2LGF6"/>
<dbReference type="Proteomes" id="UP000594261">
    <property type="component" value="Chromosome 4"/>
</dbReference>
<dbReference type="Pfam" id="PF23282">
    <property type="entry name" value="WHD_ROQ1"/>
    <property type="match status" value="1"/>
</dbReference>
<dbReference type="InterPro" id="IPR058192">
    <property type="entry name" value="WHD_ROQ1-like"/>
</dbReference>
<evidence type="ECO:0000313" key="4">
    <source>
        <dbReference type="EnsemblPlants" id="QL04p036637:mrna"/>
    </source>
</evidence>
<keyword evidence="1" id="KW-0677">Repeat</keyword>
<evidence type="ECO:0000313" key="5">
    <source>
        <dbReference type="Proteomes" id="UP000594261"/>
    </source>
</evidence>
<name>A0A7N2LGF6_QUELO</name>
<dbReference type="SUPFAM" id="SSF46785">
    <property type="entry name" value="Winged helix' DNA-binding domain"/>
    <property type="match status" value="1"/>
</dbReference>
<dbReference type="InterPro" id="IPR032675">
    <property type="entry name" value="LRR_dom_sf"/>
</dbReference>
<proteinExistence type="predicted"/>
<evidence type="ECO:0000256" key="1">
    <source>
        <dbReference type="ARBA" id="ARBA00022737"/>
    </source>
</evidence>
<feature type="region of interest" description="Disordered" evidence="2">
    <location>
        <begin position="792"/>
        <end position="828"/>
    </location>
</feature>
<dbReference type="InterPro" id="IPR036390">
    <property type="entry name" value="WH_DNA-bd_sf"/>
</dbReference>
<protein>
    <recommendedName>
        <fullName evidence="3">Disease resistance protein Roq1-like winged-helix domain-containing protein</fullName>
    </recommendedName>
</protein>
<dbReference type="Gene3D" id="3.80.10.10">
    <property type="entry name" value="Ribonuclease Inhibitor"/>
    <property type="match status" value="2"/>
</dbReference>
<dbReference type="Gramene" id="QL04p036637:mrna">
    <property type="protein sequence ID" value="QL04p036637:mrna"/>
    <property type="gene ID" value="QL04p036637"/>
</dbReference>
<dbReference type="EMBL" id="LRBV02000004">
    <property type="status" value="NOT_ANNOTATED_CDS"/>
    <property type="molecule type" value="Genomic_DNA"/>
</dbReference>
<reference evidence="4 5" key="1">
    <citation type="journal article" date="2016" name="G3 (Bethesda)">
        <title>First Draft Assembly and Annotation of the Genome of a California Endemic Oak Quercus lobata Nee (Fagaceae).</title>
        <authorList>
            <person name="Sork V.L."/>
            <person name="Fitz-Gibbon S.T."/>
            <person name="Puiu D."/>
            <person name="Crepeau M."/>
            <person name="Gugger P.F."/>
            <person name="Sherman R."/>
            <person name="Stevens K."/>
            <person name="Langley C.H."/>
            <person name="Pellegrini M."/>
            <person name="Salzberg S.L."/>
        </authorList>
    </citation>
    <scope>NUCLEOTIDE SEQUENCE [LARGE SCALE GENOMIC DNA]</scope>
    <source>
        <strain evidence="4 5">cv. SW786</strain>
    </source>
</reference>
<keyword evidence="5" id="KW-1185">Reference proteome</keyword>
<dbReference type="InterPro" id="IPR044974">
    <property type="entry name" value="Disease_R_plants"/>
</dbReference>
<dbReference type="SUPFAM" id="SSF52058">
    <property type="entry name" value="L domain-like"/>
    <property type="match status" value="1"/>
</dbReference>
<dbReference type="PANTHER" id="PTHR11017:SF573">
    <property type="entry name" value="ADP-RIBOSYL CYCLASE_CYCLIC ADP-RIBOSE HYDROLASE"/>
    <property type="match status" value="1"/>
</dbReference>
<sequence length="828" mass="96483">MLRWKSRTQRYGSQMWAALRKLELSFKFLISYRKLQNDCLPLIRELTIRNLITDTFCPSCAIEEECLDHLFITYNFTCVTCFKSPLTIRRDATNTWEVDTSVKPPNILFSSFLGSIAHDQMLKGYSKDNVVNILDSCNLYSEYGIGKLIDKCLITLEYAYEPRYDFLSMHDLLQQMGREIVQQESEELEQRSRIWRYKDAHKLLTRNMGSNKIRSIMLLSRERIEMPLKPKVFKRMKNLKFLVGNVHIGEALEYLPDELRFLEWREFPLSLSSKCCLPRQLVVLKMFESNVILENVFKKGSQNENLKMISLESCEFITKLPDLCCPNLEELNLRNCENLIEVHESIGLLEKLKVWDLYKCSKLQILPSTLMLKSLEDFSLFGCSRLKKFPDIHPEMNCLKKLELELSGIRELPSSLLYLTGLDELGLFLCCKLRNFLVGANKSQMREEEDIPSAKLRLACNSFNNFSGPTGFLCLTELKLKHLRIQVELDSWMQPDYFPVLTLLDLCFTDIVTIPESISRFPRLLCLKIHNCKKLREIPRLPPSIRTVNARNCDRLDTQSSSRLLNQFREILGIPSNTVAEAATSFDSEWPQRWNYLMLPLTEIPKWLKFNHNQSFGNSVSFLVGPKFSNLVVCIAFPSKDVYKDKGYSWSVHILINGKEQLTVGMEANSNSDHVWLIYRKVNISNPSEENRIEVEVKKPWNNISLNRERIYVECICCPQKPNISPPSSMDQCAFNNGEEDLGRVGIRCRLRRRNHRPTHARRPQKHYLSRFGWLRIRFQLWKRSSKPRRRRITNGFHDEGSSSIPNTFLNDDTNANLYPPSKKTKPS</sequence>
<dbReference type="GO" id="GO:0006952">
    <property type="term" value="P:defense response"/>
    <property type="evidence" value="ECO:0007669"/>
    <property type="project" value="InterPro"/>
</dbReference>
<dbReference type="InParanoid" id="A0A7N2LGF6"/>
<evidence type="ECO:0000256" key="2">
    <source>
        <dbReference type="SAM" id="MobiDB-lite"/>
    </source>
</evidence>
<accession>A0A7N2LGF6</accession>
<evidence type="ECO:0000259" key="3">
    <source>
        <dbReference type="Pfam" id="PF23282"/>
    </source>
</evidence>
<reference evidence="4" key="2">
    <citation type="submission" date="2021-01" db="UniProtKB">
        <authorList>
            <consortium name="EnsemblPlants"/>
        </authorList>
    </citation>
    <scope>IDENTIFICATION</scope>
</reference>
<dbReference type="PANTHER" id="PTHR11017">
    <property type="entry name" value="LEUCINE-RICH REPEAT-CONTAINING PROTEIN"/>
    <property type="match status" value="1"/>
</dbReference>